<gene>
    <name evidence="7" type="ORF">MNBD_ALPHA04-386</name>
</gene>
<evidence type="ECO:0000313" key="7">
    <source>
        <dbReference type="EMBL" id="VAW04086.1"/>
    </source>
</evidence>
<keyword evidence="4" id="KW-0697">Rotamase</keyword>
<dbReference type="AlphaFoldDB" id="A0A3B0TAR3"/>
<dbReference type="EC" id="5.2.1.8" evidence="2"/>
<reference evidence="7" key="1">
    <citation type="submission" date="2018-06" db="EMBL/GenBank/DDBJ databases">
        <authorList>
            <person name="Zhirakovskaya E."/>
        </authorList>
    </citation>
    <scope>NUCLEOTIDE SEQUENCE</scope>
</reference>
<dbReference type="InterPro" id="IPR050245">
    <property type="entry name" value="PrsA_foldase"/>
</dbReference>
<evidence type="ECO:0000256" key="4">
    <source>
        <dbReference type="ARBA" id="ARBA00023110"/>
    </source>
</evidence>
<dbReference type="SUPFAM" id="SSF54534">
    <property type="entry name" value="FKBP-like"/>
    <property type="match status" value="1"/>
</dbReference>
<dbReference type="PANTHER" id="PTHR47245">
    <property type="entry name" value="PEPTIDYLPROLYL ISOMERASE"/>
    <property type="match status" value="1"/>
</dbReference>
<keyword evidence="5" id="KW-0413">Isomerase</keyword>
<dbReference type="InterPro" id="IPR046357">
    <property type="entry name" value="PPIase_dom_sf"/>
</dbReference>
<name>A0A3B0TAR3_9ZZZZ</name>
<keyword evidence="3" id="KW-0732">Signal</keyword>
<evidence type="ECO:0000256" key="1">
    <source>
        <dbReference type="ARBA" id="ARBA00000971"/>
    </source>
</evidence>
<accession>A0A3B0TAR3</accession>
<dbReference type="Pfam" id="PF13145">
    <property type="entry name" value="Rotamase_2"/>
    <property type="match status" value="1"/>
</dbReference>
<organism evidence="7">
    <name type="scientific">hydrothermal vent metagenome</name>
    <dbReference type="NCBI Taxonomy" id="652676"/>
    <lineage>
        <taxon>unclassified sequences</taxon>
        <taxon>metagenomes</taxon>
        <taxon>ecological metagenomes</taxon>
    </lineage>
</organism>
<sequence length="279" mass="31258">MKQLFREPLIHFLALGLLIFLANFFWTGGQSGDERTIIVSQSVLTRLDETWLRATGSAPSQEDREGLIAQYVQDEALSREAQRLGLAEGDEIIKRRLAQKMRFVAGGGEAEGDPSDRELKSWFSDNRDRFNISERRSFNHVYFSPERHGDALERAANAAAEKLNNGADWKSLGDPFMQKRTYVALPEGEVKRAFGPDFAKAVFALPKGQWSKPIGSAFGLHLVRIEAVDQAAKADFAANRERIRAAFIEAKSQASQQKEIDRIITNYRVIVADRADTAS</sequence>
<dbReference type="PANTHER" id="PTHR47245:SF1">
    <property type="entry name" value="FOLDASE PROTEIN PRSA"/>
    <property type="match status" value="1"/>
</dbReference>
<evidence type="ECO:0000259" key="6">
    <source>
        <dbReference type="PROSITE" id="PS50198"/>
    </source>
</evidence>
<evidence type="ECO:0000256" key="5">
    <source>
        <dbReference type="ARBA" id="ARBA00023235"/>
    </source>
</evidence>
<comment type="catalytic activity">
    <reaction evidence="1">
        <text>[protein]-peptidylproline (omega=180) = [protein]-peptidylproline (omega=0)</text>
        <dbReference type="Rhea" id="RHEA:16237"/>
        <dbReference type="Rhea" id="RHEA-COMP:10747"/>
        <dbReference type="Rhea" id="RHEA-COMP:10748"/>
        <dbReference type="ChEBI" id="CHEBI:83833"/>
        <dbReference type="ChEBI" id="CHEBI:83834"/>
        <dbReference type="EC" id="5.2.1.8"/>
    </reaction>
</comment>
<protein>
    <recommendedName>
        <fullName evidence="2">peptidylprolyl isomerase</fullName>
        <ecNumber evidence="2">5.2.1.8</ecNumber>
    </recommendedName>
</protein>
<dbReference type="PROSITE" id="PS50198">
    <property type="entry name" value="PPIC_PPIASE_2"/>
    <property type="match status" value="1"/>
</dbReference>
<proteinExistence type="predicted"/>
<evidence type="ECO:0000256" key="3">
    <source>
        <dbReference type="ARBA" id="ARBA00022729"/>
    </source>
</evidence>
<dbReference type="InterPro" id="IPR000297">
    <property type="entry name" value="PPIase_PpiC"/>
</dbReference>
<dbReference type="GO" id="GO:0003755">
    <property type="term" value="F:peptidyl-prolyl cis-trans isomerase activity"/>
    <property type="evidence" value="ECO:0007669"/>
    <property type="project" value="UniProtKB-KW"/>
</dbReference>
<dbReference type="Gene3D" id="3.10.50.40">
    <property type="match status" value="1"/>
</dbReference>
<evidence type="ECO:0000256" key="2">
    <source>
        <dbReference type="ARBA" id="ARBA00013194"/>
    </source>
</evidence>
<feature type="domain" description="PpiC" evidence="6">
    <location>
        <begin position="133"/>
        <end position="227"/>
    </location>
</feature>
<dbReference type="EMBL" id="UOEF01000391">
    <property type="protein sequence ID" value="VAW04086.1"/>
    <property type="molecule type" value="Genomic_DNA"/>
</dbReference>